<gene>
    <name evidence="2" type="ORF">MKZ38_010456</name>
</gene>
<dbReference type="AlphaFoldDB" id="A0AAD5RFN4"/>
<sequence length="326" mass="35361">MQRQATTLSARTSRLWEGMHGLAAFCVPTGGSRLSASDKVVYARTRWAPRRIAFRRQCIPLQDQNMAPATCRCHIHYERQSEPDNGADYPNNPNNTGSRREKRLLGDGEDIPNSRISQGGGVHHDKGIAGRCWGRDSRSDPSSAAMYLEIPCSAKAGLARTALVEAGEYDNNDVDTAKDLHADGLGNMDEEDGMSHQEGDQARLNASSTLRHLLVGTGQYLSDEEGDKICTDSGGLSELGPLQAGHSSRTHEVRYANPIAVFSSKFDSNLSRGLGHASEVMHRLFLLEHNGMTREVLAGAVSIKIPGRGPAEVPPALAADETKHQL</sequence>
<evidence type="ECO:0000256" key="1">
    <source>
        <dbReference type="SAM" id="MobiDB-lite"/>
    </source>
</evidence>
<dbReference type="Proteomes" id="UP001201980">
    <property type="component" value="Unassembled WGS sequence"/>
</dbReference>
<name>A0AAD5RFN4_9PEZI</name>
<dbReference type="EMBL" id="JAKWBI020000922">
    <property type="protein sequence ID" value="KAJ2891998.1"/>
    <property type="molecule type" value="Genomic_DNA"/>
</dbReference>
<proteinExistence type="predicted"/>
<comment type="caution">
    <text evidence="2">The sequence shown here is derived from an EMBL/GenBank/DDBJ whole genome shotgun (WGS) entry which is preliminary data.</text>
</comment>
<protein>
    <submittedName>
        <fullName evidence="2">Uncharacterized protein</fullName>
    </submittedName>
</protein>
<keyword evidence="3" id="KW-1185">Reference proteome</keyword>
<accession>A0AAD5RFN4</accession>
<reference evidence="2" key="1">
    <citation type="submission" date="2022-07" db="EMBL/GenBank/DDBJ databases">
        <title>Draft genome sequence of Zalerion maritima ATCC 34329, a (micro)plastics degrading marine fungus.</title>
        <authorList>
            <person name="Paco A."/>
            <person name="Goncalves M.F.M."/>
            <person name="Rocha-Santos T.A.P."/>
            <person name="Alves A."/>
        </authorList>
    </citation>
    <scope>NUCLEOTIDE SEQUENCE</scope>
    <source>
        <strain evidence="2">ATCC 34329</strain>
    </source>
</reference>
<organism evidence="2 3">
    <name type="scientific">Zalerion maritima</name>
    <dbReference type="NCBI Taxonomy" id="339359"/>
    <lineage>
        <taxon>Eukaryota</taxon>
        <taxon>Fungi</taxon>
        <taxon>Dikarya</taxon>
        <taxon>Ascomycota</taxon>
        <taxon>Pezizomycotina</taxon>
        <taxon>Sordariomycetes</taxon>
        <taxon>Lulworthiomycetidae</taxon>
        <taxon>Lulworthiales</taxon>
        <taxon>Lulworthiaceae</taxon>
        <taxon>Zalerion</taxon>
    </lineage>
</organism>
<feature type="region of interest" description="Disordered" evidence="1">
    <location>
        <begin position="80"/>
        <end position="105"/>
    </location>
</feature>
<evidence type="ECO:0000313" key="3">
    <source>
        <dbReference type="Proteomes" id="UP001201980"/>
    </source>
</evidence>
<evidence type="ECO:0000313" key="2">
    <source>
        <dbReference type="EMBL" id="KAJ2891998.1"/>
    </source>
</evidence>